<dbReference type="AlphaFoldDB" id="W1PY89"/>
<reference evidence="3" key="1">
    <citation type="journal article" date="2013" name="Science">
        <title>The Amborella genome and the evolution of flowering plants.</title>
        <authorList>
            <consortium name="Amborella Genome Project"/>
        </authorList>
    </citation>
    <scope>NUCLEOTIDE SEQUENCE [LARGE SCALE GENOMIC DNA]</scope>
</reference>
<name>W1PY89_AMBTC</name>
<accession>W1PY89</accession>
<feature type="region of interest" description="Disordered" evidence="1">
    <location>
        <begin position="345"/>
        <end position="370"/>
    </location>
</feature>
<protein>
    <submittedName>
        <fullName evidence="2">Uncharacterized protein</fullName>
    </submittedName>
</protein>
<feature type="compositionally biased region" description="Polar residues" evidence="1">
    <location>
        <begin position="408"/>
        <end position="420"/>
    </location>
</feature>
<proteinExistence type="predicted"/>
<keyword evidence="3" id="KW-1185">Reference proteome</keyword>
<dbReference type="Proteomes" id="UP000017836">
    <property type="component" value="Unassembled WGS sequence"/>
</dbReference>
<evidence type="ECO:0000256" key="1">
    <source>
        <dbReference type="SAM" id="MobiDB-lite"/>
    </source>
</evidence>
<gene>
    <name evidence="2" type="ORF">AMTR_s00040p00232610</name>
</gene>
<feature type="region of interest" description="Disordered" evidence="1">
    <location>
        <begin position="399"/>
        <end position="420"/>
    </location>
</feature>
<organism evidence="2 3">
    <name type="scientific">Amborella trichopoda</name>
    <dbReference type="NCBI Taxonomy" id="13333"/>
    <lineage>
        <taxon>Eukaryota</taxon>
        <taxon>Viridiplantae</taxon>
        <taxon>Streptophyta</taxon>
        <taxon>Embryophyta</taxon>
        <taxon>Tracheophyta</taxon>
        <taxon>Spermatophyta</taxon>
        <taxon>Magnoliopsida</taxon>
        <taxon>Amborellales</taxon>
        <taxon>Amborellaceae</taxon>
        <taxon>Amborella</taxon>
    </lineage>
</organism>
<dbReference type="Gramene" id="ERN13243">
    <property type="protein sequence ID" value="ERN13243"/>
    <property type="gene ID" value="AMTR_s00040p00232610"/>
</dbReference>
<evidence type="ECO:0000313" key="2">
    <source>
        <dbReference type="EMBL" id="ERN13243.1"/>
    </source>
</evidence>
<feature type="compositionally biased region" description="Polar residues" evidence="1">
    <location>
        <begin position="348"/>
        <end position="360"/>
    </location>
</feature>
<dbReference type="EMBL" id="KI392591">
    <property type="protein sequence ID" value="ERN13243.1"/>
    <property type="molecule type" value="Genomic_DNA"/>
</dbReference>
<evidence type="ECO:0000313" key="3">
    <source>
        <dbReference type="Proteomes" id="UP000017836"/>
    </source>
</evidence>
<sequence>MLGTSVNQRSIVNFQERVLFCLSSADEPYRVWKHRRWRYKGSLLTVFPWTPNICPLLAAPKERWFGACGIPLHSWTFEVFKQLAEVCDNLIQINWKTTSGMSLGSPHFNWRLEKPKKDSNFQIQTDDIPIASEEGSSNGAFGHLVTGLIVPSSNDLLLPSLHDDKDIACHQEKLTVLDDLQPSLPQENTEKLELTKHLGWLDTPTLLEGGQEKQQRLVPLSHIPDRGRLLENPLVVVLAPGREPWFPPQELQWEMGESSEQDHQEPQKTGFPEPVYVDPISFFPPQEVMVNPSETLEESLMPELELPNSLEEVSSFNPREVGHVLDAMNIDYSDSLELIGKAMEPSNRRNTPQADCQSQRVPKGSKGKGKAYHELSNLVASIDYDWNITVGNERTFSGSVLAPPAGISSATRRGTGYNSR</sequence>
<dbReference type="HOGENOM" id="CLU_654442_0_0_1"/>